<organism evidence="7 8">
    <name type="scientific">Paractinoplanes pyxinae</name>
    <dbReference type="NCBI Taxonomy" id="2997416"/>
    <lineage>
        <taxon>Bacteria</taxon>
        <taxon>Bacillati</taxon>
        <taxon>Actinomycetota</taxon>
        <taxon>Actinomycetes</taxon>
        <taxon>Micromonosporales</taxon>
        <taxon>Micromonosporaceae</taxon>
        <taxon>Paractinoplanes</taxon>
    </lineage>
</organism>
<dbReference type="Pfam" id="PF04932">
    <property type="entry name" value="Wzy_C"/>
    <property type="match status" value="1"/>
</dbReference>
<keyword evidence="8" id="KW-1185">Reference proteome</keyword>
<dbReference type="GO" id="GO:0016874">
    <property type="term" value="F:ligase activity"/>
    <property type="evidence" value="ECO:0007669"/>
    <property type="project" value="UniProtKB-KW"/>
</dbReference>
<protein>
    <submittedName>
        <fullName evidence="7">O-antigen ligase family protein</fullName>
    </submittedName>
</protein>
<evidence type="ECO:0000256" key="1">
    <source>
        <dbReference type="ARBA" id="ARBA00004141"/>
    </source>
</evidence>
<feature type="transmembrane region" description="Helical" evidence="5">
    <location>
        <begin position="258"/>
        <end position="274"/>
    </location>
</feature>
<name>A0ABT4AWE5_9ACTN</name>
<feature type="transmembrane region" description="Helical" evidence="5">
    <location>
        <begin position="237"/>
        <end position="252"/>
    </location>
</feature>
<dbReference type="PANTHER" id="PTHR37422:SF23">
    <property type="entry name" value="TEICHURONIC ACID BIOSYNTHESIS PROTEIN TUAE"/>
    <property type="match status" value="1"/>
</dbReference>
<feature type="transmembrane region" description="Helical" evidence="5">
    <location>
        <begin position="88"/>
        <end position="110"/>
    </location>
</feature>
<feature type="transmembrane region" description="Helical" evidence="5">
    <location>
        <begin position="354"/>
        <end position="383"/>
    </location>
</feature>
<evidence type="ECO:0000256" key="5">
    <source>
        <dbReference type="SAM" id="Phobius"/>
    </source>
</evidence>
<comment type="subcellular location">
    <subcellularLocation>
        <location evidence="1">Membrane</location>
        <topology evidence="1">Multi-pass membrane protein</topology>
    </subcellularLocation>
</comment>
<evidence type="ECO:0000313" key="7">
    <source>
        <dbReference type="EMBL" id="MCY1138192.1"/>
    </source>
</evidence>
<evidence type="ECO:0000256" key="4">
    <source>
        <dbReference type="ARBA" id="ARBA00023136"/>
    </source>
</evidence>
<gene>
    <name evidence="7" type="ORF">OWR29_09300</name>
</gene>
<evidence type="ECO:0000256" key="3">
    <source>
        <dbReference type="ARBA" id="ARBA00022989"/>
    </source>
</evidence>
<evidence type="ECO:0000259" key="6">
    <source>
        <dbReference type="Pfam" id="PF04932"/>
    </source>
</evidence>
<proteinExistence type="predicted"/>
<evidence type="ECO:0000313" key="8">
    <source>
        <dbReference type="Proteomes" id="UP001151002"/>
    </source>
</evidence>
<dbReference type="PANTHER" id="PTHR37422">
    <property type="entry name" value="TEICHURONIC ACID BIOSYNTHESIS PROTEIN TUAE"/>
    <property type="match status" value="1"/>
</dbReference>
<keyword evidence="2 5" id="KW-0812">Transmembrane</keyword>
<dbReference type="EMBL" id="JAPNTZ010000003">
    <property type="protein sequence ID" value="MCY1138192.1"/>
    <property type="molecule type" value="Genomic_DNA"/>
</dbReference>
<dbReference type="Proteomes" id="UP001151002">
    <property type="component" value="Unassembled WGS sequence"/>
</dbReference>
<dbReference type="InterPro" id="IPR051533">
    <property type="entry name" value="WaaL-like"/>
</dbReference>
<feature type="transmembrane region" description="Helical" evidence="5">
    <location>
        <begin position="152"/>
        <end position="171"/>
    </location>
</feature>
<evidence type="ECO:0000256" key="2">
    <source>
        <dbReference type="ARBA" id="ARBA00022692"/>
    </source>
</evidence>
<comment type="caution">
    <text evidence="7">The sequence shown here is derived from an EMBL/GenBank/DDBJ whole genome shotgun (WGS) entry which is preliminary data.</text>
</comment>
<feature type="transmembrane region" description="Helical" evidence="5">
    <location>
        <begin position="281"/>
        <end position="306"/>
    </location>
</feature>
<keyword evidence="7" id="KW-0436">Ligase</keyword>
<dbReference type="RefSeq" id="WP_267562596.1">
    <property type="nucleotide sequence ID" value="NZ_JAPNTZ010000003.1"/>
</dbReference>
<reference evidence="7" key="1">
    <citation type="submission" date="2022-11" db="EMBL/GenBank/DDBJ databases">
        <authorList>
            <person name="Somphong A."/>
            <person name="Phongsopitanun W."/>
        </authorList>
    </citation>
    <scope>NUCLEOTIDE SEQUENCE</scope>
    <source>
        <strain evidence="7">Pm04-4</strain>
    </source>
</reference>
<sequence>MSLLHPDDLEPSRLARGTYASRRRFTYIDAAVLLGLMLCLLMLIPAKLIVPNMTALGRPGLIVAVLLFCWWVLARFSPRLAMIGPQPLRWVVLLYVLSTLGSYAVGYLRGLTTMEANNADRTLLYTAAFIGVALIVADGMPNWSRLELVLKVFVVCAAFMGLVGLLQFVLWTDVTVYLMVPGLEPLGFVPGFEIRGSGIRVASTTMHYIEFSAVMATALPFAIHFTRFAATRRARQIFFVLALFVAAGIPATVSRTGFLAAGLALLVMVPVWTWRMRYNMLILATTLLAGMTVVKPGLIETVWGLFTGASEDPSVTSRTDRYDMIYSYFVQRPWFGRGTGTWVSPQYQYLDNQWFAQALTTGVVGVAVLALVHIVAFTLAVMAVRRATREVDKHLCAALASTQLIGVAVAFTFDSFSFTTYATIFWLMVGGCAAVWRFTHPQRTVRTSAPRRLGQEDGTRSTVRS</sequence>
<feature type="domain" description="O-antigen ligase-related" evidence="6">
    <location>
        <begin position="241"/>
        <end position="369"/>
    </location>
</feature>
<feature type="transmembrane region" description="Helical" evidence="5">
    <location>
        <begin position="419"/>
        <end position="438"/>
    </location>
</feature>
<feature type="transmembrane region" description="Helical" evidence="5">
    <location>
        <begin position="25"/>
        <end position="44"/>
    </location>
</feature>
<feature type="transmembrane region" description="Helical" evidence="5">
    <location>
        <begin position="205"/>
        <end position="225"/>
    </location>
</feature>
<keyword evidence="4 5" id="KW-0472">Membrane</keyword>
<feature type="transmembrane region" description="Helical" evidence="5">
    <location>
        <begin position="122"/>
        <end position="140"/>
    </location>
</feature>
<dbReference type="InterPro" id="IPR007016">
    <property type="entry name" value="O-antigen_ligase-rel_domated"/>
</dbReference>
<feature type="transmembrane region" description="Helical" evidence="5">
    <location>
        <begin position="56"/>
        <end position="76"/>
    </location>
</feature>
<accession>A0ABT4AWE5</accession>
<feature type="transmembrane region" description="Helical" evidence="5">
    <location>
        <begin position="395"/>
        <end position="413"/>
    </location>
</feature>
<keyword evidence="3 5" id="KW-1133">Transmembrane helix</keyword>